<proteinExistence type="predicted"/>
<feature type="chain" id="PRO_5046398638" evidence="1">
    <location>
        <begin position="21"/>
        <end position="812"/>
    </location>
</feature>
<organism evidence="4 5">
    <name type="scientific">Winogradskyella maritima</name>
    <dbReference type="NCBI Taxonomy" id="1517766"/>
    <lineage>
        <taxon>Bacteria</taxon>
        <taxon>Pseudomonadati</taxon>
        <taxon>Bacteroidota</taxon>
        <taxon>Flavobacteriia</taxon>
        <taxon>Flavobacteriales</taxon>
        <taxon>Flavobacteriaceae</taxon>
        <taxon>Winogradskyella</taxon>
    </lineage>
</organism>
<protein>
    <submittedName>
        <fullName evidence="4">DUF5916 domain-containing protein</fullName>
    </submittedName>
</protein>
<evidence type="ECO:0000256" key="1">
    <source>
        <dbReference type="SAM" id="SignalP"/>
    </source>
</evidence>
<sequence length="812" mass="93407">MQFRALFPILLLSFSLIGFSQTKKQLKIERTEEAPKIDGNINETVWNDAEIATDFIQFRPEIGIQDPYETRTEVKVTYDDKAIYVAAYIYDDPALIMRQFTARDDFGQSDFFGVVFNPNNDAQNDTNFFVTSSGTQTDAISNPTVGEDFSWNAVWESAVKMQDDGWTVEMAIPYRALRFAAQEKPTWGIQFHRQIRRTRAQSSWNPIDITQGIVGLYHGELIGLDNVEPPLRLNLYPFTTFLISDFDGQTETEIPIGLDLKYGITDNFTLDATLIPDFSQAGFDNLVLNLGPFEQTFSEQRQFFTEGVDLFSKGNLFFSRRVGNAPSGIIETAENETFTRPSKTKVLNALKVSGRTKGGLGVGIFNAITETTEVSILNEDTDERRTAVIEPFTNYNILVVDQQFNGNSSVSLINTNTLREGKFRDANATALEANIQNKRNTYRIFTRNRLSHVNYQTTDAETGFSSFFNIRKTHGNFRYSFDYSYADTKFDINDLGLNFRNNFSNFGVDASYEIFEPQGNLNSYRVNFYLNHENLANPHVRTGLGMGGRYFARTKKLNAYGFGINTRPGKQYDYFESRDGRPFIFENYGEVNGFYSSNYNLPFAYDIRFEIGGISEEGRDFYRYNLEISPRFRFNEHTLFVYEFEYSFSHGERGYATFQDDQPIFGERNRSRVTNTIRANYAFNPLHALGLSFRHYWDVVDYDYRLFTLLDNGRLTTDSGYNLDNANRDPNINFSTWNVDLSYSWQFAPGSFLTALYRNQLFNFDNQADEGFSSSLNNLFEQPILNQFSLRIQYFIDSNGIKSIFKKNNNNS</sequence>
<dbReference type="Pfam" id="PF19313">
    <property type="entry name" value="DUF5916"/>
    <property type="match status" value="1"/>
</dbReference>
<dbReference type="Pfam" id="PF06452">
    <property type="entry name" value="CBM9_1"/>
    <property type="match status" value="1"/>
</dbReference>
<feature type="domain" description="Carbohydrate-binding" evidence="2">
    <location>
        <begin position="37"/>
        <end position="184"/>
    </location>
</feature>
<dbReference type="EMBL" id="JBHSAT010000005">
    <property type="protein sequence ID" value="MFC3877596.1"/>
    <property type="molecule type" value="Genomic_DNA"/>
</dbReference>
<comment type="caution">
    <text evidence="4">The sequence shown here is derived from an EMBL/GenBank/DDBJ whole genome shotgun (WGS) entry which is preliminary data.</text>
</comment>
<name>A0ABV8ALE7_9FLAO</name>
<feature type="domain" description="DUF5916" evidence="3">
    <location>
        <begin position="229"/>
        <end position="805"/>
    </location>
</feature>
<gene>
    <name evidence="4" type="ORF">ACFOSX_10160</name>
</gene>
<evidence type="ECO:0000313" key="4">
    <source>
        <dbReference type="EMBL" id="MFC3877596.1"/>
    </source>
</evidence>
<accession>A0ABV8ALE7</accession>
<evidence type="ECO:0000259" key="3">
    <source>
        <dbReference type="Pfam" id="PF19313"/>
    </source>
</evidence>
<evidence type="ECO:0000259" key="2">
    <source>
        <dbReference type="Pfam" id="PF06452"/>
    </source>
</evidence>
<dbReference type="RefSeq" id="WP_386100316.1">
    <property type="nucleotide sequence ID" value="NZ_JBHSAT010000005.1"/>
</dbReference>
<evidence type="ECO:0000313" key="5">
    <source>
        <dbReference type="Proteomes" id="UP001595812"/>
    </source>
</evidence>
<dbReference type="InterPro" id="IPR045670">
    <property type="entry name" value="DUF5916"/>
</dbReference>
<dbReference type="InterPro" id="IPR010502">
    <property type="entry name" value="Carb-bd_dom_fam9"/>
</dbReference>
<reference evidence="5" key="1">
    <citation type="journal article" date="2019" name="Int. J. Syst. Evol. Microbiol.">
        <title>The Global Catalogue of Microorganisms (GCM) 10K type strain sequencing project: providing services to taxonomists for standard genome sequencing and annotation.</title>
        <authorList>
            <consortium name="The Broad Institute Genomics Platform"/>
            <consortium name="The Broad Institute Genome Sequencing Center for Infectious Disease"/>
            <person name="Wu L."/>
            <person name="Ma J."/>
        </authorList>
    </citation>
    <scope>NUCLEOTIDE SEQUENCE [LARGE SCALE GENOMIC DNA]</scope>
    <source>
        <strain evidence="5">CECT 8979</strain>
    </source>
</reference>
<dbReference type="SUPFAM" id="SSF49344">
    <property type="entry name" value="CBD9-like"/>
    <property type="match status" value="1"/>
</dbReference>
<dbReference type="Proteomes" id="UP001595812">
    <property type="component" value="Unassembled WGS sequence"/>
</dbReference>
<keyword evidence="5" id="KW-1185">Reference proteome</keyword>
<keyword evidence="1" id="KW-0732">Signal</keyword>
<feature type="signal peptide" evidence="1">
    <location>
        <begin position="1"/>
        <end position="20"/>
    </location>
</feature>
<dbReference type="CDD" id="cd09618">
    <property type="entry name" value="CBM9_like_2"/>
    <property type="match status" value="1"/>
</dbReference>
<dbReference type="Gene3D" id="2.60.40.1190">
    <property type="match status" value="1"/>
</dbReference>